<name>A0A075HC89_9ARCH</name>
<accession>A0A075HC89</accession>
<evidence type="ECO:0008006" key="2">
    <source>
        <dbReference type="Google" id="ProtNLM"/>
    </source>
</evidence>
<reference evidence="1" key="1">
    <citation type="journal article" date="2014" name="Genome Biol. Evol.">
        <title>Pangenome evidence for extensive interdomain horizontal transfer affecting lineage core and shell genes in uncultured planktonic thaumarchaeota and euryarchaeota.</title>
        <authorList>
            <person name="Deschamps P."/>
            <person name="Zivanovic Y."/>
            <person name="Moreira D."/>
            <person name="Rodriguez-Valera F."/>
            <person name="Lopez-Garcia P."/>
        </authorList>
    </citation>
    <scope>NUCLEOTIDE SEQUENCE</scope>
</reference>
<proteinExistence type="predicted"/>
<evidence type="ECO:0000313" key="1">
    <source>
        <dbReference type="EMBL" id="AIF13534.1"/>
    </source>
</evidence>
<dbReference type="AlphaFoldDB" id="A0A075HC89"/>
<protein>
    <recommendedName>
        <fullName evidence="2">O-methyltransferase-like protein</fullName>
    </recommendedName>
</protein>
<dbReference type="InterPro" id="IPR029063">
    <property type="entry name" value="SAM-dependent_MTases_sf"/>
</dbReference>
<dbReference type="Gene3D" id="3.40.50.150">
    <property type="entry name" value="Vaccinia Virus protein VP39"/>
    <property type="match status" value="1"/>
</dbReference>
<organism evidence="1">
    <name type="scientific">uncultured marine thaumarchaeote KM3_62_H05</name>
    <dbReference type="NCBI Taxonomy" id="1456218"/>
    <lineage>
        <taxon>Archaea</taxon>
        <taxon>Nitrososphaerota</taxon>
        <taxon>environmental samples</taxon>
    </lineage>
</organism>
<sequence>MKIDKYVFKDLKTKKEKDTLREFLRHQTNAEYGGYRMFDGTRSHLMHNPNELSDLIFFLKEYERIKRKKISNFLEIGFSSGILNTILNKFFKFEQIVAVDTFTADMSSTDLLTNLKRKNLILVCGSSSKKENLQIIKKFQPYDLILVDASHEYNDVKRDLNNYSKMLSDGGILLVHDIHSHEYLGINKAWNEFKRQNNFRFKEFVNRKFFFVCGVGIAIKKL</sequence>
<dbReference type="Pfam" id="PF13578">
    <property type="entry name" value="Methyltransf_24"/>
    <property type="match status" value="1"/>
</dbReference>
<dbReference type="SUPFAM" id="SSF53335">
    <property type="entry name" value="S-adenosyl-L-methionine-dependent methyltransferases"/>
    <property type="match status" value="1"/>
</dbReference>
<dbReference type="EMBL" id="KF900976">
    <property type="protein sequence ID" value="AIF13534.1"/>
    <property type="molecule type" value="Genomic_DNA"/>
</dbReference>